<keyword evidence="2" id="KW-1185">Reference proteome</keyword>
<accession>A0A0B7HS48</accession>
<dbReference type="EMBL" id="CDOI01000148">
    <property type="protein sequence ID" value="CEN46545.1"/>
    <property type="molecule type" value="Genomic_DNA"/>
</dbReference>
<dbReference type="SUPFAM" id="SSF69304">
    <property type="entry name" value="Tricorn protease N-terminal domain"/>
    <property type="match status" value="1"/>
</dbReference>
<dbReference type="Proteomes" id="UP000045051">
    <property type="component" value="Unassembled WGS sequence"/>
</dbReference>
<evidence type="ECO:0000313" key="1">
    <source>
        <dbReference type="EMBL" id="CEN46545.1"/>
    </source>
</evidence>
<reference evidence="1 2" key="1">
    <citation type="submission" date="2015-01" db="EMBL/GenBank/DDBJ databases">
        <authorList>
            <person name="MANFREDI Pablo"/>
        </authorList>
    </citation>
    <scope>NUCLEOTIDE SEQUENCE [LARGE SCALE GENOMIC DNA]</scope>
    <source>
        <strain evidence="1 2">CcD38</strain>
    </source>
</reference>
<evidence type="ECO:0000313" key="2">
    <source>
        <dbReference type="Proteomes" id="UP000045051"/>
    </source>
</evidence>
<dbReference type="InterPro" id="IPR011042">
    <property type="entry name" value="6-blade_b-propeller_TolB-like"/>
</dbReference>
<proteinExistence type="predicted"/>
<name>A0A0B7HS48_9FLAO</name>
<dbReference type="PROSITE" id="PS51257">
    <property type="entry name" value="PROKAR_LIPOPROTEIN"/>
    <property type="match status" value="1"/>
</dbReference>
<gene>
    <name evidence="1" type="ORF">CCAND38_370013</name>
</gene>
<dbReference type="Pfam" id="PF17170">
    <property type="entry name" value="DUF5128"/>
    <property type="match status" value="1"/>
</dbReference>
<protein>
    <recommendedName>
        <fullName evidence="3">6-bladed beta-propeller</fullName>
    </recommendedName>
</protein>
<organism evidence="1 2">
    <name type="scientific">Capnocytophaga canis</name>
    <dbReference type="NCBI Taxonomy" id="1848903"/>
    <lineage>
        <taxon>Bacteria</taxon>
        <taxon>Pseudomonadati</taxon>
        <taxon>Bacteroidota</taxon>
        <taxon>Flavobacteriia</taxon>
        <taxon>Flavobacteriales</taxon>
        <taxon>Flavobacteriaceae</taxon>
        <taxon>Capnocytophaga</taxon>
    </lineage>
</organism>
<evidence type="ECO:0008006" key="3">
    <source>
        <dbReference type="Google" id="ProtNLM"/>
    </source>
</evidence>
<dbReference type="Gene3D" id="2.120.10.30">
    <property type="entry name" value="TolB, C-terminal domain"/>
    <property type="match status" value="1"/>
</dbReference>
<sequence length="399" mass="47070">MKKNILILFCLVFFSCQQSKKGTVVVWNNEGAETFVIDAVNKKSNQTTDLNDYIESCRVVPLETRRDALVNKIEKVIVANNKVYLHCDRDKILIFEANTGKFINKIHAVGQGPEEYTEITDFAIEKKTNNICTYDERKHKVIKYTADGRFINAVRTKFHGLNIYSVNDSIYAVYDDINILTSEKSDLLLVNNDFSKLEELYFPHQERFYNRAPEKSNYSKHHYFNTYDDRTYITPSIYHYTYEIIGTKLKPKYNFDFGDKNIEPTDDIFFTEDLVDSGKVFGVNYYENSRTLFVEYGLNMTRHFLYIDKETKNQVFMLGKDWKNMPLLYYIFTGKIVRAVNEDEDTFMTLTWFGEDDFIKNNEHFLNATDSLYLPEIDKLRKVKSDDNPVLIFFRMKKF</sequence>
<dbReference type="RefSeq" id="WP_042344352.1">
    <property type="nucleotide sequence ID" value="NZ_CDOH01000002.1"/>
</dbReference>
<dbReference type="AlphaFoldDB" id="A0A0B7HS48"/>